<dbReference type="EMBL" id="KV784353">
    <property type="protein sequence ID" value="OEU23452.1"/>
    <property type="molecule type" value="Genomic_DNA"/>
</dbReference>
<dbReference type="InParanoid" id="A0A1E7FZ67"/>
<feature type="chain" id="PRO_5009193691" description="Asl1-like glycosyl hydrolase catalytic domain-containing protein" evidence="2">
    <location>
        <begin position="27"/>
        <end position="546"/>
    </location>
</feature>
<reference evidence="4 5" key="1">
    <citation type="submission" date="2016-09" db="EMBL/GenBank/DDBJ databases">
        <title>Extensive genetic diversity and differential bi-allelic expression allows diatom success in the polar Southern Ocean.</title>
        <authorList>
            <consortium name="DOE Joint Genome Institute"/>
            <person name="Mock T."/>
            <person name="Otillar R.P."/>
            <person name="Strauss J."/>
            <person name="Dupont C."/>
            <person name="Frickenhaus S."/>
            <person name="Maumus F."/>
            <person name="Mcmullan M."/>
            <person name="Sanges R."/>
            <person name="Schmutz J."/>
            <person name="Toseland A."/>
            <person name="Valas R."/>
            <person name="Veluchamy A."/>
            <person name="Ward B.J."/>
            <person name="Allen A."/>
            <person name="Barry K."/>
            <person name="Falciatore A."/>
            <person name="Ferrante M."/>
            <person name="Fortunato A.E."/>
            <person name="Gloeckner G."/>
            <person name="Gruber A."/>
            <person name="Hipkin R."/>
            <person name="Janech M."/>
            <person name="Kroth P."/>
            <person name="Leese F."/>
            <person name="Lindquist E."/>
            <person name="Lyon B.R."/>
            <person name="Martin J."/>
            <person name="Mayer C."/>
            <person name="Parker M."/>
            <person name="Quesneville H."/>
            <person name="Raymond J."/>
            <person name="Uhlig C."/>
            <person name="Valentin K.U."/>
            <person name="Worden A.Z."/>
            <person name="Armbrust E.V."/>
            <person name="Bowler C."/>
            <person name="Green B."/>
            <person name="Moulton V."/>
            <person name="Van Oosterhout C."/>
            <person name="Grigoriev I."/>
        </authorList>
    </citation>
    <scope>NUCLEOTIDE SEQUENCE [LARGE SCALE GENOMIC DNA]</scope>
    <source>
        <strain evidence="4 5">CCMP1102</strain>
    </source>
</reference>
<feature type="compositionally biased region" description="Low complexity" evidence="1">
    <location>
        <begin position="265"/>
        <end position="280"/>
    </location>
</feature>
<dbReference type="AlphaFoldDB" id="A0A1E7FZ67"/>
<dbReference type="KEGG" id="fcy:FRACYDRAFT_233622"/>
<feature type="compositionally biased region" description="Low complexity" evidence="1">
    <location>
        <begin position="28"/>
        <end position="39"/>
    </location>
</feature>
<keyword evidence="5" id="KW-1185">Reference proteome</keyword>
<evidence type="ECO:0000259" key="3">
    <source>
        <dbReference type="Pfam" id="PF11790"/>
    </source>
</evidence>
<feature type="compositionally biased region" description="Basic and acidic residues" evidence="1">
    <location>
        <begin position="40"/>
        <end position="52"/>
    </location>
</feature>
<dbReference type="OrthoDB" id="10421902at2759"/>
<keyword evidence="2" id="KW-0732">Signal</keyword>
<name>A0A1E7FZ67_9STRA</name>
<feature type="region of interest" description="Disordered" evidence="1">
    <location>
        <begin position="28"/>
        <end position="52"/>
    </location>
</feature>
<dbReference type="Pfam" id="PF11790">
    <property type="entry name" value="Glyco_hydro_cc"/>
    <property type="match status" value="1"/>
</dbReference>
<organism evidence="4 5">
    <name type="scientific">Fragilariopsis cylindrus CCMP1102</name>
    <dbReference type="NCBI Taxonomy" id="635003"/>
    <lineage>
        <taxon>Eukaryota</taxon>
        <taxon>Sar</taxon>
        <taxon>Stramenopiles</taxon>
        <taxon>Ochrophyta</taxon>
        <taxon>Bacillariophyta</taxon>
        <taxon>Bacillariophyceae</taxon>
        <taxon>Bacillariophycidae</taxon>
        <taxon>Bacillariales</taxon>
        <taxon>Bacillariaceae</taxon>
        <taxon>Fragilariopsis</taxon>
    </lineage>
</organism>
<dbReference type="InterPro" id="IPR024655">
    <property type="entry name" value="Asl1_glyco_hydro_catalytic"/>
</dbReference>
<feature type="region of interest" description="Disordered" evidence="1">
    <location>
        <begin position="258"/>
        <end position="280"/>
    </location>
</feature>
<sequence length="546" mass="59818">MKVIILPRFCFLIGLLSSILTVTVSGTHTSLSSSSTKSSQKQDQERVPEREEDRELMPIFCGCSSGSGCDATAYDTLAGDYSCGARIDWLRNTQGFSEQDACAQVAELEYPNECGTCNPQTCTASPTKNPTSAPIAVNNNNPCGCSSCVDSVWNTFAGRYKCGDRIQYLQNSLGYTEQDACSKVAGLEYAAECGGCDPDRCDNNPSPAEYTCGNRINYLRYDLGFTEEAACSEIGSIEFPSDDICGKCDPSRCIDNNEDEDNEDISQPNNNQPQINDNNNKCGAAVNSSIDSNQKCMDDLWDPTGDNTMHCFAYGGIGDPCHLNNNNDINDGRNKDPSNCLGDTFYLWDEPDTQGKSYDWAGRTWLEYSHQFANEINEMRRSSGTKITSPMLKAGGPGTLYRNLNDFFNACGSPCYDKNDPAYIDIIAINAFCGDFNGPAGCRGGAAFIYNEAISASKSFQNIPVYITNWSRLQTNDPQDQVDAVNAIEEFFPANEGTNDDDYVVQRVYWFGATDFGGDSSNNFLTTVLADGNTLGELWRNKCKSL</sequence>
<protein>
    <recommendedName>
        <fullName evidence="3">Asl1-like glycosyl hydrolase catalytic domain-containing protein</fullName>
    </recommendedName>
</protein>
<evidence type="ECO:0000256" key="1">
    <source>
        <dbReference type="SAM" id="MobiDB-lite"/>
    </source>
</evidence>
<evidence type="ECO:0000313" key="4">
    <source>
        <dbReference type="EMBL" id="OEU23452.1"/>
    </source>
</evidence>
<proteinExistence type="predicted"/>
<feature type="signal peptide" evidence="2">
    <location>
        <begin position="1"/>
        <end position="26"/>
    </location>
</feature>
<gene>
    <name evidence="4" type="ORF">FRACYDRAFT_233622</name>
</gene>
<evidence type="ECO:0000313" key="5">
    <source>
        <dbReference type="Proteomes" id="UP000095751"/>
    </source>
</evidence>
<accession>A0A1E7FZ67</accession>
<dbReference type="Proteomes" id="UP000095751">
    <property type="component" value="Unassembled WGS sequence"/>
</dbReference>
<evidence type="ECO:0000256" key="2">
    <source>
        <dbReference type="SAM" id="SignalP"/>
    </source>
</evidence>
<feature type="domain" description="Asl1-like glycosyl hydrolase catalytic" evidence="3">
    <location>
        <begin position="368"/>
        <end position="527"/>
    </location>
</feature>